<evidence type="ECO:0000256" key="1">
    <source>
        <dbReference type="ARBA" id="ARBA00011063"/>
    </source>
</evidence>
<evidence type="ECO:0000256" key="5">
    <source>
        <dbReference type="PIRSR" id="PIRSR617867-1"/>
    </source>
</evidence>
<organism evidence="7 8">
    <name type="scientific">Agreia bicolorata</name>
    <dbReference type="NCBI Taxonomy" id="110935"/>
    <lineage>
        <taxon>Bacteria</taxon>
        <taxon>Bacillati</taxon>
        <taxon>Actinomycetota</taxon>
        <taxon>Actinomycetes</taxon>
        <taxon>Micrococcales</taxon>
        <taxon>Microbacteriaceae</taxon>
        <taxon>Agreia</taxon>
    </lineage>
</organism>
<evidence type="ECO:0000313" key="8">
    <source>
        <dbReference type="Proteomes" id="UP000189735"/>
    </source>
</evidence>
<dbReference type="PRINTS" id="PR00719">
    <property type="entry name" value="LMWPTPASE"/>
</dbReference>
<dbReference type="PANTHER" id="PTHR11717">
    <property type="entry name" value="LOW MOLECULAR WEIGHT PROTEIN TYROSINE PHOSPHATASE"/>
    <property type="match status" value="1"/>
</dbReference>
<dbReference type="InterPro" id="IPR036196">
    <property type="entry name" value="Ptyr_pPase_sf"/>
</dbReference>
<evidence type="ECO:0000256" key="3">
    <source>
        <dbReference type="ARBA" id="ARBA00022801"/>
    </source>
</evidence>
<dbReference type="Proteomes" id="UP000189735">
    <property type="component" value="Unassembled WGS sequence"/>
</dbReference>
<dbReference type="InterPro" id="IPR017867">
    <property type="entry name" value="Tyr_phospatase_low_mol_wt"/>
</dbReference>
<comment type="similarity">
    <text evidence="1">Belongs to the low molecular weight phosphotyrosine protein phosphatase family.</text>
</comment>
<sequence>MVQIEYDARFVVLFVCTGNICRSPLAEQLFRIQTKPLQGLISTSSAGTYARPGEAMTEQAAELSRLYGGDPSQHRASEVTTARIKAANLVVTMSREHRADIVSLVPRASRKTFTLREFDRLIGTYRELEPGAWAAPRDASPTELDYFVRAVASVRGFSAVAVSPADDDIVDPYRRGQEVYDEAGRLISRSIARLVEAITSVTSSGFAGRRDEASQIGRIILDQGRSAQQPRGNDD</sequence>
<dbReference type="Gene3D" id="3.40.50.2300">
    <property type="match status" value="1"/>
</dbReference>
<dbReference type="PANTHER" id="PTHR11717:SF7">
    <property type="entry name" value="LOW MOLECULAR WEIGHT PHOSPHOTYROSINE PROTEIN PHOSPHATASE"/>
    <property type="match status" value="1"/>
</dbReference>
<evidence type="ECO:0000256" key="2">
    <source>
        <dbReference type="ARBA" id="ARBA00013064"/>
    </source>
</evidence>
<dbReference type="AlphaFoldDB" id="A0A1T4WXZ0"/>
<evidence type="ECO:0000259" key="6">
    <source>
        <dbReference type="SMART" id="SM00226"/>
    </source>
</evidence>
<reference evidence="8" key="1">
    <citation type="submission" date="2017-02" db="EMBL/GenBank/DDBJ databases">
        <authorList>
            <person name="Varghese N."/>
            <person name="Submissions S."/>
        </authorList>
    </citation>
    <scope>NUCLEOTIDE SEQUENCE [LARGE SCALE GENOMIC DNA]</scope>
    <source>
        <strain evidence="8">VKM Ac-2052</strain>
    </source>
</reference>
<evidence type="ECO:0000256" key="4">
    <source>
        <dbReference type="ARBA" id="ARBA00022912"/>
    </source>
</evidence>
<name>A0A1T4WXZ0_9MICO</name>
<feature type="active site" description="Nucleophile" evidence="5">
    <location>
        <position position="16"/>
    </location>
</feature>
<proteinExistence type="inferred from homology"/>
<keyword evidence="3" id="KW-0378">Hydrolase</keyword>
<accession>A0A1T4WXZ0</accession>
<gene>
    <name evidence="7" type="ORF">SAMN06295879_0445</name>
</gene>
<dbReference type="GO" id="GO:0004725">
    <property type="term" value="F:protein tyrosine phosphatase activity"/>
    <property type="evidence" value="ECO:0007669"/>
    <property type="project" value="UniProtKB-EC"/>
</dbReference>
<dbReference type="InterPro" id="IPR050438">
    <property type="entry name" value="LMW_PTPase"/>
</dbReference>
<dbReference type="SUPFAM" id="SSF52788">
    <property type="entry name" value="Phosphotyrosine protein phosphatases I"/>
    <property type="match status" value="1"/>
</dbReference>
<dbReference type="EMBL" id="FUYG01000001">
    <property type="protein sequence ID" value="SKA82186.1"/>
    <property type="molecule type" value="Genomic_DNA"/>
</dbReference>
<dbReference type="Pfam" id="PF01451">
    <property type="entry name" value="LMWPc"/>
    <property type="match status" value="1"/>
</dbReference>
<dbReference type="RefSeq" id="WP_176141191.1">
    <property type="nucleotide sequence ID" value="NZ_FUYG01000001.1"/>
</dbReference>
<evidence type="ECO:0000313" key="7">
    <source>
        <dbReference type="EMBL" id="SKA82186.1"/>
    </source>
</evidence>
<dbReference type="SMART" id="SM00226">
    <property type="entry name" value="LMWPc"/>
    <property type="match status" value="1"/>
</dbReference>
<protein>
    <recommendedName>
        <fullName evidence="2">protein-tyrosine-phosphatase</fullName>
        <ecNumber evidence="2">3.1.3.48</ecNumber>
    </recommendedName>
</protein>
<feature type="active site" evidence="5">
    <location>
        <position position="22"/>
    </location>
</feature>
<keyword evidence="4" id="KW-0904">Protein phosphatase</keyword>
<dbReference type="InterPro" id="IPR023485">
    <property type="entry name" value="Ptyr_pPase"/>
</dbReference>
<feature type="domain" description="Phosphotyrosine protein phosphatase I" evidence="6">
    <location>
        <begin position="10"/>
        <end position="197"/>
    </location>
</feature>
<dbReference type="EC" id="3.1.3.48" evidence="2"/>